<keyword evidence="4" id="KW-1185">Reference proteome</keyword>
<dbReference type="OrthoDB" id="5852896at2759"/>
<evidence type="ECO:0000256" key="2">
    <source>
        <dbReference type="SAM" id="MobiDB-lite"/>
    </source>
</evidence>
<feature type="compositionally biased region" description="Acidic residues" evidence="2">
    <location>
        <begin position="296"/>
        <end position="306"/>
    </location>
</feature>
<comment type="similarity">
    <text evidence="1">Belongs to the LTV1 family.</text>
</comment>
<dbReference type="GO" id="GO:0005634">
    <property type="term" value="C:nucleus"/>
    <property type="evidence" value="ECO:0007669"/>
    <property type="project" value="TreeGrafter"/>
</dbReference>
<gene>
    <name evidence="3" type="ORF">KLDO_g951</name>
</gene>
<evidence type="ECO:0000313" key="4">
    <source>
        <dbReference type="Proteomes" id="UP000031516"/>
    </source>
</evidence>
<dbReference type="Pfam" id="PF04180">
    <property type="entry name" value="LTV"/>
    <property type="match status" value="1"/>
</dbReference>
<comment type="caution">
    <text evidence="3">The sequence shown here is derived from an EMBL/GenBank/DDBJ whole genome shotgun (WGS) entry which is preliminary data.</text>
</comment>
<dbReference type="GO" id="GO:0005829">
    <property type="term" value="C:cytosol"/>
    <property type="evidence" value="ECO:0007669"/>
    <property type="project" value="TreeGrafter"/>
</dbReference>
<dbReference type="GO" id="GO:0042274">
    <property type="term" value="P:ribosomal small subunit biogenesis"/>
    <property type="evidence" value="ECO:0007669"/>
    <property type="project" value="InterPro"/>
</dbReference>
<evidence type="ECO:0000256" key="1">
    <source>
        <dbReference type="ARBA" id="ARBA00009078"/>
    </source>
</evidence>
<dbReference type="InterPro" id="IPR007307">
    <property type="entry name" value="Ltv1"/>
</dbReference>
<dbReference type="PANTHER" id="PTHR21531:SF0">
    <property type="entry name" value="PROTEIN LTV1 HOMOLOG"/>
    <property type="match status" value="1"/>
</dbReference>
<feature type="region of interest" description="Disordered" evidence="2">
    <location>
        <begin position="292"/>
        <end position="362"/>
    </location>
</feature>
<proteinExistence type="inferred from homology"/>
<evidence type="ECO:0000313" key="3">
    <source>
        <dbReference type="EMBL" id="CDO92635.1"/>
    </source>
</evidence>
<dbReference type="GO" id="GO:0030688">
    <property type="term" value="C:preribosome, small subunit precursor"/>
    <property type="evidence" value="ECO:0007669"/>
    <property type="project" value="TreeGrafter"/>
</dbReference>
<feature type="region of interest" description="Disordered" evidence="2">
    <location>
        <begin position="454"/>
        <end position="480"/>
    </location>
</feature>
<name>A0A0A8L364_9SACH</name>
<dbReference type="EMBL" id="CCBQ010000016">
    <property type="protein sequence ID" value="CDO92635.1"/>
    <property type="molecule type" value="Genomic_DNA"/>
</dbReference>
<reference evidence="3 4" key="1">
    <citation type="submission" date="2014-03" db="EMBL/GenBank/DDBJ databases">
        <title>The genome of Kluyveromyces dobzhanskii.</title>
        <authorList>
            <person name="Nystedt B."/>
            <person name="Astrom S."/>
        </authorList>
    </citation>
    <scope>NUCLEOTIDE SEQUENCE [LARGE SCALE GENOMIC DNA]</scope>
    <source>
        <strain evidence="3 4">CBS 2104</strain>
    </source>
</reference>
<sequence>MSGKARFSKKNATKFAVVHRPHDDPNYHDSEAGEHVLVPVVNRNQKKDASQNEDELIPQLVSTPTASATGAPKKAVNEHVGEAALYGITFDDSKYDYTQHLKPIGLDPSHSVFVPAKSKKPTEKKLKDPASMFVEPSYQDLDNKAAEPLFVRGVAKQEYLDQMQEIPGELVGFKPDMNPALREVLVALEDDAYVVNEDIVVDVKDKKSGTVDEDVESDDVFAELLGSGKADGADEFEDEFDEWDMQDLDNFEEDHYKQEMAQFDDIGKLADLQDIDVSADVRRFKLQQKKERNDWDSDNDFSDDDGSFNNGKDEEQEEKEEGEAGDALGSLPNFKAGSKATGKARKARQKKGAMSDVSGFSMSSSAIPRTEVMTVLDDRYDQIIGGYENYEEELIEDEEQHETFDMLKERPDLEGMLDDFLENYELGSGDRKIVKKDAEIAKLKEAADEVSKGKLSMRRKREKANKSVKGITNSLNSLRF</sequence>
<protein>
    <submittedName>
        <fullName evidence="3">WGS project CCBQ000000000 data, contig 00012</fullName>
    </submittedName>
</protein>
<accession>A0A0A8L364</accession>
<dbReference type="Proteomes" id="UP000031516">
    <property type="component" value="Unassembled WGS sequence"/>
</dbReference>
<feature type="compositionally biased region" description="Polar residues" evidence="2">
    <location>
        <begin position="470"/>
        <end position="480"/>
    </location>
</feature>
<feature type="compositionally biased region" description="Basic residues" evidence="2">
    <location>
        <begin position="342"/>
        <end position="351"/>
    </location>
</feature>
<dbReference type="PANTHER" id="PTHR21531">
    <property type="entry name" value="LOW-TEMPERATURE VIABILITY PROTEIN LTV1-RELATED"/>
    <property type="match status" value="1"/>
</dbReference>
<organism evidence="3 4">
    <name type="scientific">Kluyveromyces dobzhanskii CBS 2104</name>
    <dbReference type="NCBI Taxonomy" id="1427455"/>
    <lineage>
        <taxon>Eukaryota</taxon>
        <taxon>Fungi</taxon>
        <taxon>Dikarya</taxon>
        <taxon>Ascomycota</taxon>
        <taxon>Saccharomycotina</taxon>
        <taxon>Saccharomycetes</taxon>
        <taxon>Saccharomycetales</taxon>
        <taxon>Saccharomycetaceae</taxon>
        <taxon>Kluyveromyces</taxon>
    </lineage>
</organism>
<dbReference type="AlphaFoldDB" id="A0A0A8L364"/>
<dbReference type="GO" id="GO:0000056">
    <property type="term" value="P:ribosomal small subunit export from nucleus"/>
    <property type="evidence" value="ECO:0007669"/>
    <property type="project" value="TreeGrafter"/>
</dbReference>
<feature type="compositionally biased region" description="Acidic residues" evidence="2">
    <location>
        <begin position="314"/>
        <end position="324"/>
    </location>
</feature>